<protein>
    <submittedName>
        <fullName evidence="1">Putative MetA-pathway of phenol degradation</fullName>
    </submittedName>
</protein>
<dbReference type="EMBL" id="FNYQ01000055">
    <property type="protein sequence ID" value="SEJ16496.1"/>
    <property type="molecule type" value="Genomic_DNA"/>
</dbReference>
<accession>A0A1H6WL87</accession>
<dbReference type="Proteomes" id="UP000199250">
    <property type="component" value="Unassembled WGS sequence"/>
</dbReference>
<sequence length="188" mass="21484">MLGQRDQKTGLNSLFVTPLYLTWQPAPNVNLLTGFSAFIPIGDYNRKDSANTTRNYLTYTQEFALTWFINPSWEISLDPTVSFNARNHDTDYRSGNLFNVDYNFSYRFSSMPDLQLGVVGYYTQQFSNDELEGHDVAGGNRLRKFAIGPQLFYKFGEATGIAFKWMHETSVKNGPKGDALWFQFALPL</sequence>
<reference evidence="1 2" key="1">
    <citation type="submission" date="2016-10" db="EMBL/GenBank/DDBJ databases">
        <authorList>
            <person name="de Groot N.N."/>
        </authorList>
    </citation>
    <scope>NUCLEOTIDE SEQUENCE [LARGE SCALE GENOMIC DNA]</scope>
    <source>
        <strain evidence="1 2">DSM 373</strain>
    </source>
</reference>
<evidence type="ECO:0000313" key="2">
    <source>
        <dbReference type="Proteomes" id="UP000199250"/>
    </source>
</evidence>
<dbReference type="InterPro" id="IPR025737">
    <property type="entry name" value="FApF"/>
</dbReference>
<organism evidence="1 2">
    <name type="scientific">Azotobacter beijerinckii</name>
    <dbReference type="NCBI Taxonomy" id="170623"/>
    <lineage>
        <taxon>Bacteria</taxon>
        <taxon>Pseudomonadati</taxon>
        <taxon>Pseudomonadota</taxon>
        <taxon>Gammaproteobacteria</taxon>
        <taxon>Pseudomonadales</taxon>
        <taxon>Pseudomonadaceae</taxon>
        <taxon>Azotobacter</taxon>
    </lineage>
</organism>
<dbReference type="Pfam" id="PF13557">
    <property type="entry name" value="Phenol_MetA_deg"/>
    <property type="match status" value="1"/>
</dbReference>
<proteinExistence type="predicted"/>
<name>A0A1H6WL87_9GAMM</name>
<gene>
    <name evidence="1" type="ORF">SAMN04244572_02979</name>
</gene>
<evidence type="ECO:0000313" key="1">
    <source>
        <dbReference type="EMBL" id="SEJ16496.1"/>
    </source>
</evidence>
<dbReference type="AlphaFoldDB" id="A0A1H6WL87"/>